<organism evidence="2 3">
    <name type="scientific">Sphingomonas aurantiaca</name>
    <dbReference type="NCBI Taxonomy" id="185949"/>
    <lineage>
        <taxon>Bacteria</taxon>
        <taxon>Pseudomonadati</taxon>
        <taxon>Pseudomonadota</taxon>
        <taxon>Alphaproteobacteria</taxon>
        <taxon>Sphingomonadales</taxon>
        <taxon>Sphingomonadaceae</taxon>
        <taxon>Sphingomonas</taxon>
    </lineage>
</organism>
<accession>A0A5E8A0K0</accession>
<dbReference type="Proteomes" id="UP000326857">
    <property type="component" value="Unassembled WGS sequence"/>
</dbReference>
<evidence type="ECO:0000256" key="1">
    <source>
        <dbReference type="SAM" id="MobiDB-lite"/>
    </source>
</evidence>
<evidence type="ECO:0000313" key="3">
    <source>
        <dbReference type="Proteomes" id="UP000326857"/>
    </source>
</evidence>
<gene>
    <name evidence="2" type="ORF">SPHINGO391_480107</name>
</gene>
<dbReference type="EMBL" id="CABVLI010000043">
    <property type="protein sequence ID" value="VVT24460.1"/>
    <property type="molecule type" value="Genomic_DNA"/>
</dbReference>
<proteinExistence type="predicted"/>
<dbReference type="AlphaFoldDB" id="A0A5E8A0K0"/>
<name>A0A5E8A0K0_9SPHN</name>
<evidence type="ECO:0000313" key="2">
    <source>
        <dbReference type="EMBL" id="VVT24460.1"/>
    </source>
</evidence>
<feature type="compositionally biased region" description="Basic and acidic residues" evidence="1">
    <location>
        <begin position="31"/>
        <end position="42"/>
    </location>
</feature>
<protein>
    <submittedName>
        <fullName evidence="2">Uncharacterized protein</fullName>
    </submittedName>
</protein>
<sequence length="141" mass="16365">MPPQMTPRATHIQKSTTQELEGKHLHPRPNRAKDGRCSERPTKPSQSDNHQRHAIILSTVDCCRSFWNDSGRAIHYNKKTQSFAKNRRFKRRGGRLSLNRSRLSRQQWSRRKGQLLEVGPAIQFGAAVKTRPIWRRWGMAG</sequence>
<reference evidence="2 3" key="1">
    <citation type="submission" date="2019-09" db="EMBL/GenBank/DDBJ databases">
        <authorList>
            <person name="Dittami M. S."/>
        </authorList>
    </citation>
    <scope>NUCLEOTIDE SEQUENCE [LARGE SCALE GENOMIC DNA]</scope>
    <source>
        <strain evidence="2">SPHINGO391</strain>
    </source>
</reference>
<feature type="region of interest" description="Disordered" evidence="1">
    <location>
        <begin position="1"/>
        <end position="52"/>
    </location>
</feature>